<evidence type="ECO:0000313" key="2">
    <source>
        <dbReference type="Proteomes" id="UP000037035"/>
    </source>
</evidence>
<proteinExistence type="predicted"/>
<protein>
    <submittedName>
        <fullName evidence="1">Uncharacterized protein</fullName>
    </submittedName>
</protein>
<gene>
    <name evidence="1" type="ORF">VP01_3229g6</name>
</gene>
<sequence length="148" mass="16891">MVKNLFRSGFVVSEESFIGLLFHLSLPNLESFNFVNVACQLDLRMEQGDRFVKNTDLLRLAKNELTLFLNNRRPVSNRKTDKPAGTHDLSAPVPSQGPVLKWCHKCKVNTHYTRDCFRSPTSGSRFKSFPQCYRPTKEQLSSQLSGLL</sequence>
<keyword evidence="2" id="KW-1185">Reference proteome</keyword>
<dbReference type="Proteomes" id="UP000037035">
    <property type="component" value="Unassembled WGS sequence"/>
</dbReference>
<dbReference type="EMBL" id="LAVV01008201">
    <property type="protein sequence ID" value="KNZ53482.1"/>
    <property type="molecule type" value="Genomic_DNA"/>
</dbReference>
<dbReference type="VEuPathDB" id="FungiDB:VP01_3229g6"/>
<accession>A0A0L6UZ30</accession>
<comment type="caution">
    <text evidence="1">The sequence shown here is derived from an EMBL/GenBank/DDBJ whole genome shotgun (WGS) entry which is preliminary data.</text>
</comment>
<dbReference type="AlphaFoldDB" id="A0A0L6UZ30"/>
<evidence type="ECO:0000313" key="1">
    <source>
        <dbReference type="EMBL" id="KNZ53482.1"/>
    </source>
</evidence>
<reference evidence="1 2" key="1">
    <citation type="submission" date="2015-08" db="EMBL/GenBank/DDBJ databases">
        <title>Next Generation Sequencing and Analysis of the Genome of Puccinia sorghi L Schw, the Causal Agent of Maize Common Rust.</title>
        <authorList>
            <person name="Rochi L."/>
            <person name="Burguener G."/>
            <person name="Darino M."/>
            <person name="Turjanski A."/>
            <person name="Kreff E."/>
            <person name="Dieguez M.J."/>
            <person name="Sacco F."/>
        </authorList>
    </citation>
    <scope>NUCLEOTIDE SEQUENCE [LARGE SCALE GENOMIC DNA]</scope>
    <source>
        <strain evidence="1 2">RO10H11247</strain>
    </source>
</reference>
<organism evidence="1 2">
    <name type="scientific">Puccinia sorghi</name>
    <dbReference type="NCBI Taxonomy" id="27349"/>
    <lineage>
        <taxon>Eukaryota</taxon>
        <taxon>Fungi</taxon>
        <taxon>Dikarya</taxon>
        <taxon>Basidiomycota</taxon>
        <taxon>Pucciniomycotina</taxon>
        <taxon>Pucciniomycetes</taxon>
        <taxon>Pucciniales</taxon>
        <taxon>Pucciniaceae</taxon>
        <taxon>Puccinia</taxon>
    </lineage>
</organism>
<name>A0A0L6UZ30_9BASI</name>